<reference evidence="2" key="1">
    <citation type="submission" date="2023-01" db="EMBL/GenBank/DDBJ databases">
        <title>Sulfurovum sp. zt1-1 genome assembly.</title>
        <authorList>
            <person name="Wang J."/>
        </authorList>
    </citation>
    <scope>NUCLEOTIDE SEQUENCE</scope>
    <source>
        <strain evidence="2">Zt1-1</strain>
    </source>
</reference>
<keyword evidence="3" id="KW-1185">Reference proteome</keyword>
<feature type="signal peptide" evidence="1">
    <location>
        <begin position="1"/>
        <end position="18"/>
    </location>
</feature>
<dbReference type="RefSeq" id="WP_289414019.1">
    <property type="nucleotide sequence ID" value="NZ_JAQIBD010000003.1"/>
</dbReference>
<sequence>MKRIFLSLLLLTTSPALIVASETTSLIDTNEPLVSDTTQATIGRNVFRQKLRRKCGLTGARFAQTHTLNEWQELKEEGNFRIEIYKICPKTATVLKDDWIEPLYEFSKAYASDTGNFPSC</sequence>
<proteinExistence type="predicted"/>
<feature type="chain" id="PRO_5047453038" evidence="1">
    <location>
        <begin position="19"/>
        <end position="120"/>
    </location>
</feature>
<gene>
    <name evidence="2" type="ORF">PGH07_08580</name>
</gene>
<evidence type="ECO:0000313" key="2">
    <source>
        <dbReference type="EMBL" id="MDM5272235.1"/>
    </source>
</evidence>
<accession>A0ABT7QZG5</accession>
<comment type="caution">
    <text evidence="2">The sequence shown here is derived from an EMBL/GenBank/DDBJ whole genome shotgun (WGS) entry which is preliminary data.</text>
</comment>
<name>A0ABT7QZG5_9BACT</name>
<dbReference type="EMBL" id="JAQIBD010000003">
    <property type="protein sequence ID" value="MDM5272235.1"/>
    <property type="molecule type" value="Genomic_DNA"/>
</dbReference>
<dbReference type="Proteomes" id="UP001169069">
    <property type="component" value="Unassembled WGS sequence"/>
</dbReference>
<protein>
    <submittedName>
        <fullName evidence="2">Cytochrome C</fullName>
    </submittedName>
</protein>
<keyword evidence="1" id="KW-0732">Signal</keyword>
<evidence type="ECO:0000256" key="1">
    <source>
        <dbReference type="SAM" id="SignalP"/>
    </source>
</evidence>
<organism evidence="2 3">
    <name type="scientific">Sulfurovum zhangzhouensis</name>
    <dbReference type="NCBI Taxonomy" id="3019067"/>
    <lineage>
        <taxon>Bacteria</taxon>
        <taxon>Pseudomonadati</taxon>
        <taxon>Campylobacterota</taxon>
        <taxon>Epsilonproteobacteria</taxon>
        <taxon>Campylobacterales</taxon>
        <taxon>Sulfurovaceae</taxon>
        <taxon>Sulfurovum</taxon>
    </lineage>
</organism>
<evidence type="ECO:0000313" key="3">
    <source>
        <dbReference type="Proteomes" id="UP001169069"/>
    </source>
</evidence>